<keyword evidence="2" id="KW-0732">Signal</keyword>
<gene>
    <name evidence="3" type="ORF">N7532_008692</name>
</gene>
<dbReference type="AlphaFoldDB" id="A0A9W9EXU5"/>
<keyword evidence="4" id="KW-1185">Reference proteome</keyword>
<dbReference type="OrthoDB" id="2580323at2759"/>
<reference evidence="3" key="1">
    <citation type="submission" date="2022-11" db="EMBL/GenBank/DDBJ databases">
        <authorList>
            <person name="Petersen C."/>
        </authorList>
    </citation>
    <scope>NUCLEOTIDE SEQUENCE</scope>
    <source>
        <strain evidence="3">IBT 30761</strain>
    </source>
</reference>
<dbReference type="PANTHER" id="PTHR40616">
    <property type="entry name" value="LINALOOL DEHYDRATASE_ISOMERASE DOMAIN-CONTAINING PROTEIN"/>
    <property type="match status" value="1"/>
</dbReference>
<name>A0A9W9EXU5_9EURO</name>
<feature type="compositionally biased region" description="Polar residues" evidence="1">
    <location>
        <begin position="115"/>
        <end position="129"/>
    </location>
</feature>
<feature type="region of interest" description="Disordered" evidence="1">
    <location>
        <begin position="112"/>
        <end position="133"/>
    </location>
</feature>
<comment type="caution">
    <text evidence="3">The sequence shown here is derived from an EMBL/GenBank/DDBJ whole genome shotgun (WGS) entry which is preliminary data.</text>
</comment>
<evidence type="ECO:0000313" key="4">
    <source>
        <dbReference type="Proteomes" id="UP001149074"/>
    </source>
</evidence>
<dbReference type="RefSeq" id="XP_056471990.1">
    <property type="nucleotide sequence ID" value="XM_056621184.1"/>
</dbReference>
<reference evidence="3" key="2">
    <citation type="journal article" date="2023" name="IMA Fungus">
        <title>Comparative genomic study of the Penicillium genus elucidates a diverse pangenome and 15 lateral gene transfer events.</title>
        <authorList>
            <person name="Petersen C."/>
            <person name="Sorensen T."/>
            <person name="Nielsen M.R."/>
            <person name="Sondergaard T.E."/>
            <person name="Sorensen J.L."/>
            <person name="Fitzpatrick D.A."/>
            <person name="Frisvad J.C."/>
            <person name="Nielsen K.L."/>
        </authorList>
    </citation>
    <scope>NUCLEOTIDE SEQUENCE</scope>
    <source>
        <strain evidence="3">IBT 30761</strain>
    </source>
</reference>
<dbReference type="Proteomes" id="UP001149074">
    <property type="component" value="Unassembled WGS sequence"/>
</dbReference>
<accession>A0A9W9EXU5</accession>
<dbReference type="PANTHER" id="PTHR40616:SF1">
    <property type="entry name" value="LINALOOL DEHYDRATASE_ISOMERASE DOMAIN-CONTAINING PROTEIN"/>
    <property type="match status" value="1"/>
</dbReference>
<evidence type="ECO:0000256" key="2">
    <source>
        <dbReference type="SAM" id="SignalP"/>
    </source>
</evidence>
<dbReference type="GeneID" id="81360163"/>
<evidence type="ECO:0000256" key="1">
    <source>
        <dbReference type="SAM" id="MobiDB-lite"/>
    </source>
</evidence>
<sequence length="546" mass="60842">MKLSFTLLGISIVHLTGRTSAVPTHTSRAASNSTYANDMFTTAIEWNDAYWDDEAGYLIASSSGAGRYDSRHSAWYATQLLARNGPGDVSRAIRIFDNVVAGQYLDPSKQWYGDYQQSPSEPQPGTSEYPNEGPYSSWDPNIRDFVGCAWIIALNDYEHLLPEKTVSKIERSLHIAAKGDLYRVGGIDGDNLYPCYSNPWIMRTILQDWVGHRLGDKNLTQAGEHFAQELYDLWSMHHTLSEFNSPTYAGVAMWALALWGQYGSEGSLLRKYAPEILTASWNELAQLYNANLKNVAGPWDRTYGYNMKSYASLVAAVIWGAVGREHAPFPRQITGMYHQEDFAFYPLFALAMPEMLKYLSPQSKASLIKFPGDHFFTAKVYSPPFDTYSRNITTWVSENLTIGAETVAEHVIGGPAKSSSAFSPALIQWAIDDYQVGCVTHWVTESSIDAVASKKSLHISYPNATAANGPISFNFIFSGIGISHGLNVTGLEDLPGLDLKVTTNASPNYTIYYNTDQEVNEFIFYNITYTMLEGFTDVPFINLQVL</sequence>
<organism evidence="3 4">
    <name type="scientific">Penicillium argentinense</name>
    <dbReference type="NCBI Taxonomy" id="1131581"/>
    <lineage>
        <taxon>Eukaryota</taxon>
        <taxon>Fungi</taxon>
        <taxon>Dikarya</taxon>
        <taxon>Ascomycota</taxon>
        <taxon>Pezizomycotina</taxon>
        <taxon>Eurotiomycetes</taxon>
        <taxon>Eurotiomycetidae</taxon>
        <taxon>Eurotiales</taxon>
        <taxon>Aspergillaceae</taxon>
        <taxon>Penicillium</taxon>
    </lineage>
</organism>
<proteinExistence type="predicted"/>
<feature type="signal peptide" evidence="2">
    <location>
        <begin position="1"/>
        <end position="21"/>
    </location>
</feature>
<dbReference type="EMBL" id="JAPQKI010000009">
    <property type="protein sequence ID" value="KAJ5090008.1"/>
    <property type="molecule type" value="Genomic_DNA"/>
</dbReference>
<feature type="chain" id="PRO_5040860414" evidence="2">
    <location>
        <begin position="22"/>
        <end position="546"/>
    </location>
</feature>
<protein>
    <submittedName>
        <fullName evidence="3">Uncharacterized protein</fullName>
    </submittedName>
</protein>
<evidence type="ECO:0000313" key="3">
    <source>
        <dbReference type="EMBL" id="KAJ5090008.1"/>
    </source>
</evidence>